<dbReference type="NCBIfam" id="TIGR00012">
    <property type="entry name" value="L29"/>
    <property type="match status" value="1"/>
</dbReference>
<reference evidence="8" key="1">
    <citation type="submission" date="2025-08" db="UniProtKB">
        <authorList>
            <consortium name="Ensembl"/>
        </authorList>
    </citation>
    <scope>IDENTIFICATION</scope>
</reference>
<dbReference type="InterPro" id="IPR001854">
    <property type="entry name" value="Ribosomal_uL29"/>
</dbReference>
<dbReference type="Gene3D" id="1.10.287.310">
    <property type="match status" value="1"/>
</dbReference>
<feature type="compositionally biased region" description="Polar residues" evidence="7">
    <location>
        <begin position="85"/>
        <end position="94"/>
    </location>
</feature>
<dbReference type="GO" id="GO:0003735">
    <property type="term" value="F:structural constituent of ribosome"/>
    <property type="evidence" value="ECO:0007669"/>
    <property type="project" value="InterPro"/>
</dbReference>
<keyword evidence="3" id="KW-0689">Ribosomal protein</keyword>
<dbReference type="PANTHER" id="PTHR45722">
    <property type="entry name" value="60S RIBOSOMAL PROTEIN L35"/>
    <property type="match status" value="1"/>
</dbReference>
<evidence type="ECO:0000256" key="5">
    <source>
        <dbReference type="ARBA" id="ARBA00035204"/>
    </source>
</evidence>
<keyword evidence="9" id="KW-1185">Reference proteome</keyword>
<evidence type="ECO:0000256" key="3">
    <source>
        <dbReference type="ARBA" id="ARBA00022980"/>
    </source>
</evidence>
<evidence type="ECO:0000256" key="4">
    <source>
        <dbReference type="ARBA" id="ARBA00023274"/>
    </source>
</evidence>
<sequence length="117" mass="12993">MAQIKARDLRDKEEELLKQLGHLKVELSQLHMAKGTGTMASNLSKIQVVHKPIARVLTSINQTQKETLGDSTRARKTGIALPMRTLSSPPTETQRIGRWRGPGMLHIGGRNNSKCSR</sequence>
<dbReference type="Pfam" id="PF00831">
    <property type="entry name" value="Ribosomal_L29"/>
    <property type="match status" value="1"/>
</dbReference>
<accession>A0A8D2DNY0</accession>
<evidence type="ECO:0000313" key="8">
    <source>
        <dbReference type="Ensembl" id="ENSSVLP00005026884.1"/>
    </source>
</evidence>
<evidence type="ECO:0000313" key="9">
    <source>
        <dbReference type="Proteomes" id="UP000694564"/>
    </source>
</evidence>
<name>A0A8D2DNY0_SCIVU</name>
<comment type="similarity">
    <text evidence="1">Belongs to the universal ribosomal protein uL29 family.</text>
</comment>
<reference evidence="8" key="2">
    <citation type="submission" date="2025-09" db="UniProtKB">
        <authorList>
            <consortium name="Ensembl"/>
        </authorList>
    </citation>
    <scope>IDENTIFICATION</scope>
</reference>
<evidence type="ECO:0000256" key="2">
    <source>
        <dbReference type="ARBA" id="ARBA00011133"/>
    </source>
</evidence>
<proteinExistence type="inferred from homology"/>
<keyword evidence="4" id="KW-0687">Ribonucleoprotein</keyword>
<dbReference type="PANTHER" id="PTHR45722:SF33">
    <property type="entry name" value="LARGE RIBOSOMAL SUBUNIT PROTEIN UL29"/>
    <property type="match status" value="1"/>
</dbReference>
<dbReference type="OrthoDB" id="528635at2759"/>
<dbReference type="GO" id="GO:0022625">
    <property type="term" value="C:cytosolic large ribosomal subunit"/>
    <property type="evidence" value="ECO:0007669"/>
    <property type="project" value="InterPro"/>
</dbReference>
<evidence type="ECO:0000256" key="6">
    <source>
        <dbReference type="ARBA" id="ARBA00035334"/>
    </source>
</evidence>
<dbReference type="GO" id="GO:0003729">
    <property type="term" value="F:mRNA binding"/>
    <property type="evidence" value="ECO:0007669"/>
    <property type="project" value="TreeGrafter"/>
</dbReference>
<dbReference type="InterPro" id="IPR036049">
    <property type="entry name" value="Ribosomal_uL29_sf"/>
</dbReference>
<dbReference type="AlphaFoldDB" id="A0A8D2DNY0"/>
<dbReference type="Proteomes" id="UP000694564">
    <property type="component" value="Chromosome 11"/>
</dbReference>
<feature type="region of interest" description="Disordered" evidence="7">
    <location>
        <begin position="64"/>
        <end position="117"/>
    </location>
</feature>
<dbReference type="GO" id="GO:0006412">
    <property type="term" value="P:translation"/>
    <property type="evidence" value="ECO:0007669"/>
    <property type="project" value="InterPro"/>
</dbReference>
<protein>
    <recommendedName>
        <fullName evidence="5">Large ribosomal subunit protein uL29</fullName>
    </recommendedName>
    <alternativeName>
        <fullName evidence="6">60S ribosomal protein L35</fullName>
    </alternativeName>
</protein>
<dbReference type="Ensembl" id="ENSSVLT00005029892.1">
    <property type="protein sequence ID" value="ENSSVLP00005026884.1"/>
    <property type="gene ID" value="ENSSVLG00005021293.1"/>
</dbReference>
<evidence type="ECO:0000256" key="1">
    <source>
        <dbReference type="ARBA" id="ARBA00009254"/>
    </source>
</evidence>
<dbReference type="InterPro" id="IPR045059">
    <property type="entry name" value="Ribosomal_uL29_euk"/>
</dbReference>
<evidence type="ECO:0000256" key="7">
    <source>
        <dbReference type="SAM" id="MobiDB-lite"/>
    </source>
</evidence>
<dbReference type="GO" id="GO:0000463">
    <property type="term" value="P:maturation of LSU-rRNA from tricistronic rRNA transcript (SSU-rRNA, 5.8S rRNA, LSU-rRNA)"/>
    <property type="evidence" value="ECO:0007669"/>
    <property type="project" value="InterPro"/>
</dbReference>
<organism evidence="8 9">
    <name type="scientific">Sciurus vulgaris</name>
    <name type="common">Eurasian red squirrel</name>
    <dbReference type="NCBI Taxonomy" id="55149"/>
    <lineage>
        <taxon>Eukaryota</taxon>
        <taxon>Metazoa</taxon>
        <taxon>Chordata</taxon>
        <taxon>Craniata</taxon>
        <taxon>Vertebrata</taxon>
        <taxon>Euteleostomi</taxon>
        <taxon>Mammalia</taxon>
        <taxon>Eutheria</taxon>
        <taxon>Euarchontoglires</taxon>
        <taxon>Glires</taxon>
        <taxon>Rodentia</taxon>
        <taxon>Sciuromorpha</taxon>
        <taxon>Sciuridae</taxon>
        <taxon>Sciurinae</taxon>
        <taxon>Sciurini</taxon>
        <taxon>Sciurus</taxon>
    </lineage>
</organism>
<dbReference type="SUPFAM" id="SSF46561">
    <property type="entry name" value="Ribosomal protein L29 (L29p)"/>
    <property type="match status" value="1"/>
</dbReference>
<dbReference type="GeneTree" id="ENSGT00940000165902"/>
<comment type="subunit">
    <text evidence="2">Component of the large ribosomal subunit.</text>
</comment>